<evidence type="ECO:0000313" key="6">
    <source>
        <dbReference type="Proteomes" id="UP000199701"/>
    </source>
</evidence>
<dbReference type="InterPro" id="IPR000792">
    <property type="entry name" value="Tscrpt_reg_LuxR_C"/>
</dbReference>
<evidence type="ECO:0000256" key="2">
    <source>
        <dbReference type="ARBA" id="ARBA00023125"/>
    </source>
</evidence>
<protein>
    <submittedName>
        <fullName evidence="5">LuxR family transcriptional regulator, maltose regulon positive regulatory protein</fullName>
    </submittedName>
</protein>
<organism evidence="5 6">
    <name type="scientific">[Clostridium] fimetarium</name>
    <dbReference type="NCBI Taxonomy" id="99656"/>
    <lineage>
        <taxon>Bacteria</taxon>
        <taxon>Bacillati</taxon>
        <taxon>Bacillota</taxon>
        <taxon>Clostridia</taxon>
        <taxon>Lachnospirales</taxon>
        <taxon>Lachnospiraceae</taxon>
    </lineage>
</organism>
<dbReference type="SUPFAM" id="SSF46894">
    <property type="entry name" value="C-terminal effector domain of the bipartite response regulators"/>
    <property type="match status" value="1"/>
</dbReference>
<proteinExistence type="predicted"/>
<accession>A0A1I0RI34</accession>
<name>A0A1I0RI34_9FIRM</name>
<keyword evidence="6" id="KW-1185">Reference proteome</keyword>
<dbReference type="CDD" id="cd06170">
    <property type="entry name" value="LuxR_C_like"/>
    <property type="match status" value="1"/>
</dbReference>
<dbReference type="Proteomes" id="UP000199701">
    <property type="component" value="Unassembled WGS sequence"/>
</dbReference>
<dbReference type="EMBL" id="FOJI01000016">
    <property type="protein sequence ID" value="SEW40597.1"/>
    <property type="molecule type" value="Genomic_DNA"/>
</dbReference>
<dbReference type="STRING" id="99656.SAMN05421659_11630"/>
<evidence type="ECO:0000256" key="1">
    <source>
        <dbReference type="ARBA" id="ARBA00023015"/>
    </source>
</evidence>
<dbReference type="SMART" id="SM00421">
    <property type="entry name" value="HTH_LUXR"/>
    <property type="match status" value="1"/>
</dbReference>
<keyword evidence="3" id="KW-0804">Transcription</keyword>
<dbReference type="GO" id="GO:0003677">
    <property type="term" value="F:DNA binding"/>
    <property type="evidence" value="ECO:0007669"/>
    <property type="project" value="UniProtKB-KW"/>
</dbReference>
<dbReference type="SUPFAM" id="SSF52540">
    <property type="entry name" value="P-loop containing nucleoside triphosphate hydrolases"/>
    <property type="match status" value="1"/>
</dbReference>
<dbReference type="GO" id="GO:0016887">
    <property type="term" value="F:ATP hydrolysis activity"/>
    <property type="evidence" value="ECO:0007669"/>
    <property type="project" value="InterPro"/>
</dbReference>
<dbReference type="SUPFAM" id="SSF48452">
    <property type="entry name" value="TPR-like"/>
    <property type="match status" value="1"/>
</dbReference>
<dbReference type="PROSITE" id="PS50043">
    <property type="entry name" value="HTH_LUXR_2"/>
    <property type="match status" value="1"/>
</dbReference>
<dbReference type="InterPro" id="IPR016032">
    <property type="entry name" value="Sig_transdc_resp-reg_C-effctor"/>
</dbReference>
<dbReference type="AlphaFoldDB" id="A0A1I0RI34"/>
<evidence type="ECO:0000259" key="4">
    <source>
        <dbReference type="PROSITE" id="PS50043"/>
    </source>
</evidence>
<dbReference type="InterPro" id="IPR049945">
    <property type="entry name" value="AAA_22"/>
</dbReference>
<dbReference type="PANTHER" id="PTHR44688:SF16">
    <property type="entry name" value="DNA-BINDING TRANSCRIPTIONAL ACTIVATOR DEVR_DOSR"/>
    <property type="match status" value="1"/>
</dbReference>
<dbReference type="PANTHER" id="PTHR44688">
    <property type="entry name" value="DNA-BINDING TRANSCRIPTIONAL ACTIVATOR DEVR_DOSR"/>
    <property type="match status" value="1"/>
</dbReference>
<dbReference type="InterPro" id="IPR027417">
    <property type="entry name" value="P-loop_NTPase"/>
</dbReference>
<sequence length="822" mass="95957">MANTKTEKKKIYISKNLRKKLFVFENYSCTVVTAPTGYGKTTVLKQYFNSLDYRTFWIDGDSSQELFWFNLCIAIESTNPEIATQLRKVEIPTTDKDFSIIISLLRKLKDLEKTVLIIDDYYLVENEINNKIFSSLINLSIDNLKIIFITRSIKSTLIINLVLRDKVGTINKEDFKYTPADINEYFRLNEVLISSEDVKQIYDYSCGWPFIIKLQLLSYATYKKLDAFDSITTFIQNDIWKMISEKERDFLIRVCLFEEFSLAQAIAVSEFSPNEVMTFLDYNEHIDYNYERRTYHINPIYLEYIRKFFIELPVEITKNITIETGKLYENKNDFFSAIQCFHSVKAFDLIYSIKPQLNDLYGFIIKENKRLFFDIANNYWTTDKHGNYEFGIILSFILFIYNERQMMESLVSSISKDIKNDDNLSVEQQAKLHCELTYISAYYEFNDFSKMNDHFMNVCNDSNEPLKIIVGKVPFSLGSPSIMALYHTQSGMLDNELNTLEVCAPNYYRITNGHGKGFEAIMKAEILYNRGEYESSEILCHKAMYMADSRSQSSMYICALLLLARLAICTGDNDAFNEYINSISSNAINYFQLNTMADISKSFLYATICDKDNINSWLKDHKLIEEKTNIITLSYTNLIYGKYLILNQQYHHFLGISGQFIGLTKVFSYVLPRIYTYIYLAIANKEVQELQKSHKFLLEAIELAVKDNVYMPFVENYSYLEILFDETNLEISFLIFLKNVKKLAREYSKGLKVIQKANSYSSNFGLTHREIEIAKLAVKRFSNKEIGDFLFIAESTVKSNMKMIFNKLSINSRVELNKYFNS</sequence>
<dbReference type="GO" id="GO:0006355">
    <property type="term" value="P:regulation of DNA-templated transcription"/>
    <property type="evidence" value="ECO:0007669"/>
    <property type="project" value="InterPro"/>
</dbReference>
<evidence type="ECO:0000256" key="3">
    <source>
        <dbReference type="ARBA" id="ARBA00023163"/>
    </source>
</evidence>
<evidence type="ECO:0000313" key="5">
    <source>
        <dbReference type="EMBL" id="SEW40597.1"/>
    </source>
</evidence>
<dbReference type="InterPro" id="IPR036388">
    <property type="entry name" value="WH-like_DNA-bd_sf"/>
</dbReference>
<keyword evidence="1" id="KW-0805">Transcription regulation</keyword>
<reference evidence="5 6" key="1">
    <citation type="submission" date="2016-10" db="EMBL/GenBank/DDBJ databases">
        <authorList>
            <person name="de Groot N.N."/>
        </authorList>
    </citation>
    <scope>NUCLEOTIDE SEQUENCE [LARGE SCALE GENOMIC DNA]</scope>
    <source>
        <strain evidence="5 6">DSM 9179</strain>
    </source>
</reference>
<gene>
    <name evidence="5" type="ORF">SAMN05421659_11630</name>
</gene>
<dbReference type="Pfam" id="PF13401">
    <property type="entry name" value="AAA_22"/>
    <property type="match status" value="1"/>
</dbReference>
<keyword evidence="2" id="KW-0238">DNA-binding</keyword>
<feature type="domain" description="HTH luxR-type" evidence="4">
    <location>
        <begin position="759"/>
        <end position="822"/>
    </location>
</feature>
<dbReference type="Gene3D" id="1.10.10.10">
    <property type="entry name" value="Winged helix-like DNA-binding domain superfamily/Winged helix DNA-binding domain"/>
    <property type="match status" value="1"/>
</dbReference>
<dbReference type="InterPro" id="IPR011990">
    <property type="entry name" value="TPR-like_helical_dom_sf"/>
</dbReference>
<dbReference type="RefSeq" id="WP_170841462.1">
    <property type="nucleotide sequence ID" value="NZ_FOJI01000016.1"/>
</dbReference>
<dbReference type="Gene3D" id="3.40.50.300">
    <property type="entry name" value="P-loop containing nucleotide triphosphate hydrolases"/>
    <property type="match status" value="1"/>
</dbReference>
<dbReference type="Gene3D" id="1.25.40.10">
    <property type="entry name" value="Tetratricopeptide repeat domain"/>
    <property type="match status" value="1"/>
</dbReference>
<dbReference type="Pfam" id="PF00196">
    <property type="entry name" value="GerE"/>
    <property type="match status" value="1"/>
</dbReference>